<evidence type="ECO:0000313" key="2">
    <source>
        <dbReference type="EMBL" id="QCD88154.1"/>
    </source>
</evidence>
<dbReference type="AlphaFoldDB" id="A0A4D6LJ81"/>
<accession>A0A4D6LJ81</accession>
<name>A0A4D6LJ81_VIGUN</name>
<feature type="signal peptide" evidence="1">
    <location>
        <begin position="1"/>
        <end position="24"/>
    </location>
</feature>
<feature type="chain" id="PRO_5020028174" evidence="1">
    <location>
        <begin position="25"/>
        <end position="99"/>
    </location>
</feature>
<sequence>MKSNRVAILMVIMLVFVQIFQNEAKFPCPIICGLECLLSPEPYGLCWIKCVVKCAIPTDSLDCVKSCGVNKSITIEIDAGGNVTNVVDSCLQKCPKLQN</sequence>
<evidence type="ECO:0000256" key="1">
    <source>
        <dbReference type="SAM" id="SignalP"/>
    </source>
</evidence>
<evidence type="ECO:0000313" key="3">
    <source>
        <dbReference type="Proteomes" id="UP000501690"/>
    </source>
</evidence>
<dbReference type="SUPFAM" id="SSF144129">
    <property type="entry name" value="Vanabin-like"/>
    <property type="match status" value="1"/>
</dbReference>
<dbReference type="EMBL" id="CP039347">
    <property type="protein sequence ID" value="QCD88154.1"/>
    <property type="molecule type" value="Genomic_DNA"/>
</dbReference>
<dbReference type="InterPro" id="IPR037242">
    <property type="entry name" value="Vanabin-2_sf"/>
</dbReference>
<keyword evidence="3" id="KW-1185">Reference proteome</keyword>
<organism evidence="2 3">
    <name type="scientific">Vigna unguiculata</name>
    <name type="common">Cowpea</name>
    <dbReference type="NCBI Taxonomy" id="3917"/>
    <lineage>
        <taxon>Eukaryota</taxon>
        <taxon>Viridiplantae</taxon>
        <taxon>Streptophyta</taxon>
        <taxon>Embryophyta</taxon>
        <taxon>Tracheophyta</taxon>
        <taxon>Spermatophyta</taxon>
        <taxon>Magnoliopsida</taxon>
        <taxon>eudicotyledons</taxon>
        <taxon>Gunneridae</taxon>
        <taxon>Pentapetalae</taxon>
        <taxon>rosids</taxon>
        <taxon>fabids</taxon>
        <taxon>Fabales</taxon>
        <taxon>Fabaceae</taxon>
        <taxon>Papilionoideae</taxon>
        <taxon>50 kb inversion clade</taxon>
        <taxon>NPAAA clade</taxon>
        <taxon>indigoferoid/millettioid clade</taxon>
        <taxon>Phaseoleae</taxon>
        <taxon>Vigna</taxon>
    </lineage>
</organism>
<gene>
    <name evidence="2" type="ORF">DEO72_LG3g2696</name>
</gene>
<keyword evidence="1" id="KW-0732">Signal</keyword>
<dbReference type="Proteomes" id="UP000501690">
    <property type="component" value="Linkage Group LG3"/>
</dbReference>
<protein>
    <submittedName>
        <fullName evidence="2">Uncharacterized protein</fullName>
    </submittedName>
</protein>
<proteinExistence type="predicted"/>
<reference evidence="2 3" key="1">
    <citation type="submission" date="2019-04" db="EMBL/GenBank/DDBJ databases">
        <title>An improved genome assembly and genetic linkage map for asparagus bean, Vigna unguiculata ssp. sesquipedialis.</title>
        <authorList>
            <person name="Xia Q."/>
            <person name="Zhang R."/>
            <person name="Dong Y."/>
        </authorList>
    </citation>
    <scope>NUCLEOTIDE SEQUENCE [LARGE SCALE GENOMIC DNA]</scope>
    <source>
        <tissue evidence="2">Leaf</tissue>
    </source>
</reference>